<feature type="region of interest" description="Disordered" evidence="1">
    <location>
        <begin position="986"/>
        <end position="1005"/>
    </location>
</feature>
<feature type="compositionally biased region" description="Basic residues" evidence="1">
    <location>
        <begin position="1386"/>
        <end position="1399"/>
    </location>
</feature>
<evidence type="ECO:0000256" key="1">
    <source>
        <dbReference type="SAM" id="MobiDB-lite"/>
    </source>
</evidence>
<reference evidence="2" key="1">
    <citation type="submission" date="2025-08" db="UniProtKB">
        <authorList>
            <consortium name="Ensembl"/>
        </authorList>
    </citation>
    <scope>IDENTIFICATION</scope>
</reference>
<feature type="region of interest" description="Disordered" evidence="1">
    <location>
        <begin position="144"/>
        <end position="204"/>
    </location>
</feature>
<dbReference type="InterPro" id="IPR052429">
    <property type="entry name" value="BAH_domain_protein"/>
</dbReference>
<feature type="compositionally biased region" description="Gly residues" evidence="1">
    <location>
        <begin position="516"/>
        <end position="528"/>
    </location>
</feature>
<dbReference type="PANTHER" id="PTHR12505:SF21">
    <property type="entry name" value="TRINUCLEOTIDE REPEAT-CONTAINING GENE 18 PROTEIN"/>
    <property type="match status" value="1"/>
</dbReference>
<dbReference type="GeneTree" id="ENSGT00940000157099"/>
<evidence type="ECO:0000313" key="2">
    <source>
        <dbReference type="Ensembl" id="ENSPTXP00000009272.1"/>
    </source>
</evidence>
<evidence type="ECO:0000313" key="3">
    <source>
        <dbReference type="Proteomes" id="UP000472273"/>
    </source>
</evidence>
<keyword evidence="3" id="KW-1185">Reference proteome</keyword>
<dbReference type="Ensembl" id="ENSPTXT00000009586.1">
    <property type="protein sequence ID" value="ENSPTXP00000009272.1"/>
    <property type="gene ID" value="ENSPTXG00000006651.1"/>
</dbReference>
<feature type="compositionally biased region" description="Basic and acidic residues" evidence="1">
    <location>
        <begin position="1364"/>
        <end position="1384"/>
    </location>
</feature>
<feature type="compositionally biased region" description="Basic and acidic residues" evidence="1">
    <location>
        <begin position="144"/>
        <end position="166"/>
    </location>
</feature>
<feature type="compositionally biased region" description="Basic and acidic residues" evidence="1">
    <location>
        <begin position="174"/>
        <end position="204"/>
    </location>
</feature>
<dbReference type="OMA" id="CERAPRI"/>
<organism evidence="2 3">
    <name type="scientific">Pseudonaja textilis</name>
    <name type="common">Eastern brown snake</name>
    <dbReference type="NCBI Taxonomy" id="8673"/>
    <lineage>
        <taxon>Eukaryota</taxon>
        <taxon>Metazoa</taxon>
        <taxon>Chordata</taxon>
        <taxon>Craniata</taxon>
        <taxon>Vertebrata</taxon>
        <taxon>Euteleostomi</taxon>
        <taxon>Lepidosauria</taxon>
        <taxon>Squamata</taxon>
        <taxon>Bifurcata</taxon>
        <taxon>Unidentata</taxon>
        <taxon>Episquamata</taxon>
        <taxon>Toxicofera</taxon>
        <taxon>Serpentes</taxon>
        <taxon>Colubroidea</taxon>
        <taxon>Elapidae</taxon>
        <taxon>Hydrophiinae</taxon>
        <taxon>Pseudonaja</taxon>
    </lineage>
</organism>
<name>A0A670YC47_PSETE</name>
<feature type="region of interest" description="Disordered" evidence="1">
    <location>
        <begin position="1364"/>
        <end position="1464"/>
    </location>
</feature>
<protein>
    <submittedName>
        <fullName evidence="2">Trinucleotide repeat containing 18</fullName>
    </submittedName>
</protein>
<sequence>MDGRDLGAPRAVRVPPPLLSGLAMESHVAAAAAAAGAARLAPLATPLPPGKYLAAPGLNLHSHPGFSHLSSGLYPSYIPLSHLEPHSSGNPLLAQLSQHGLFETPKDGFYLAGHAGQAALHAQATPSRIAPNPASSALLHEKDFGHPHRTSKDGPKDLGGKDRSYRSDLSLSLAKKEAKLREESRPHSVVDLTQDTKPESERKTNGFEKATKVGERLSPYLAEHLSNRGKVDSAMCSVAALHVACSCPSPAQPGKLPPPSAFPPQPIPPNMYTIFPLTKESGREHKVIAPTFVPSLEAYDERNGPIQIASQARDNTKLKEKEVPAAARVGVLQAVPERCLTDRMEILREKNSVIRANSMVLKKQAASETFLNRPRLNSPESREYLPLKDLPKAGLEAELRSCERDRFQRPSCKEAGKIYNPSQQLKPPEQKWKPFEMGNFATTQMAVLAAQHNHANRVEEEAKKTYLEPSNLQRSSVVGARSVVESLHPPSHGEGSAMQSLIKYSGSFAKEASARQGGGKKSPFGGLGNMKLDPGQQSSPKLQQLLPHQAGKQLKKEPERPESAKSFGRESIGSQGEVEVRHLPVGIAVAVARQKDNSSSKMGLVDRDRSLSLSNVKGHGRLDEDCGDDRPRLRENHLLASRLERDQEKLLRESKELADFARIHPATCATSGLNSNLMVTGGPPLTSSGRWTGDPTPHLAAHPWLPRSSNSSMWLTGHPYGKVIEGMQRYPHYLDLTAWLRRRLEFQVNLSLFIPAELMDRAPPLWPAIYSPTRGSLQHAHQLQLLSHQQLIRQHELYLLQQQAAHAQLSAPMIERLKASEQRAEMEEKITKRNLDNAKPGLPTSASTLLHRKPPVLSPSTSAPYNKVVSPPPLSPRSSSMSVLKAEVIQKLEEPSSQPTYSYPTTPIAHPSSPPPASPPPAPNLPPKEEEETENMEKKELELGKEAAASYQTLFPEIPSGYPFQSLPDSFRRHYPYLLQPTAASEADELGSSVPLPTSSPERLTLSPEVKPIHLSPSKMVKPIQTVEEEEPLEERVKTELELVNSQEEGIGEQDMEALDMATSVALPVEDTNDCDLPLHHGKALRSSVREEVLEDCQTVYPGMSCSVEMEAQAEETNDGETCPIHDYGGSLLQRDPEPSEMGLVPQPEKSPLAVEMPHIRSPPNREFPSMLQEEEEPMVEGPIYRNEIYSCPVPSLDIKIDDPLAGMNALAAAAELPQACSLLTNSDGVPQEAVVNLEVSSSLSPEHTFLHGITLLSEIAELELEKRRQETEGPENFSAHPALESLLAAGTQMLMEVLSPPFMDSLKNIRLPRELNPNKKYSWMQKKDETMYSIKSSIGSMDGMELDYRMKLAELQRRYKEKQRELAKLQRRRDSEEKHDQKNRSLAKRGPGRPRKRNYGSSALSPPKERGKSDGRSGKLSKSLLLSEDSEMGEGLEEKHRGLLLDEEEEGENRSGKTKTRHRSWDEQDLLMNFSSELKFKKKKVSSDQEQLVSKLDKALSLTRRSKLKSPFKFVDGSRGRPKNGGCYNNRYLSPHGALFGKDAKKNLAKSLSFSLKASKEGKNKMAVKMKKLEVGLKLKGHHLKVSKSPAISEVSSYSYNTDSEEDEESLKDEWPSHSPTSARMRPSGLYSVMAPKCSRIADIFKAGKKNVTSTRTLKSKLAANRKREFCLLSREAKAGSSYSESSEDSFDQGY</sequence>
<reference evidence="2" key="2">
    <citation type="submission" date="2025-09" db="UniProtKB">
        <authorList>
            <consortium name="Ensembl"/>
        </authorList>
    </citation>
    <scope>IDENTIFICATION</scope>
</reference>
<feature type="compositionally biased region" description="Basic and acidic residues" evidence="1">
    <location>
        <begin position="554"/>
        <end position="563"/>
    </location>
</feature>
<dbReference type="Proteomes" id="UP000472273">
    <property type="component" value="Unplaced"/>
</dbReference>
<accession>A0A670YC47</accession>
<feature type="compositionally biased region" description="Acidic residues" evidence="1">
    <location>
        <begin position="1687"/>
        <end position="1696"/>
    </location>
</feature>
<feature type="compositionally biased region" description="Basic and acidic residues" evidence="1">
    <location>
        <begin position="820"/>
        <end position="836"/>
    </location>
</feature>
<proteinExistence type="predicted"/>
<feature type="compositionally biased region" description="Low complexity" evidence="1">
    <location>
        <begin position="534"/>
        <end position="549"/>
    </location>
</feature>
<feature type="compositionally biased region" description="Pro residues" evidence="1">
    <location>
        <begin position="912"/>
        <end position="926"/>
    </location>
</feature>
<feature type="compositionally biased region" description="Basic and acidic residues" evidence="1">
    <location>
        <begin position="1408"/>
        <end position="1418"/>
    </location>
</feature>
<feature type="compositionally biased region" description="Low complexity" evidence="1">
    <location>
        <begin position="1419"/>
        <end position="1428"/>
    </location>
</feature>
<feature type="region of interest" description="Disordered" evidence="1">
    <location>
        <begin position="820"/>
        <end position="937"/>
    </location>
</feature>
<feature type="region of interest" description="Disordered" evidence="1">
    <location>
        <begin position="512"/>
        <end position="573"/>
    </location>
</feature>
<feature type="region of interest" description="Disordered" evidence="1">
    <location>
        <begin position="1607"/>
        <end position="1629"/>
    </location>
</feature>
<dbReference type="PANTHER" id="PTHR12505">
    <property type="entry name" value="PHD FINGER TRANSCRIPTION FACTOR"/>
    <property type="match status" value="1"/>
</dbReference>
<feature type="region of interest" description="Disordered" evidence="1">
    <location>
        <begin position="1677"/>
        <end position="1696"/>
    </location>
</feature>